<proteinExistence type="predicted"/>
<evidence type="ECO:0000313" key="5">
    <source>
        <dbReference type="EMBL" id="KAJ4448739.1"/>
    </source>
</evidence>
<accession>A0ABQ8TQ80</accession>
<dbReference type="InterPro" id="IPR036388">
    <property type="entry name" value="WH-like_DNA-bd_sf"/>
</dbReference>
<evidence type="ECO:0000256" key="2">
    <source>
        <dbReference type="ARBA" id="ARBA00022724"/>
    </source>
</evidence>
<name>A0ABQ8TQ80_PERAM</name>
<dbReference type="EMBL" id="JAJSOF020000003">
    <property type="protein sequence ID" value="KAJ4448739.1"/>
    <property type="molecule type" value="Genomic_DNA"/>
</dbReference>
<keyword evidence="3" id="KW-0812">Transmembrane</keyword>
<comment type="caution">
    <text evidence="5">The sequence shown here is derived from an EMBL/GenBank/DDBJ whole genome shotgun (WGS) entry which is preliminary data.</text>
</comment>
<dbReference type="InterPro" id="IPR001523">
    <property type="entry name" value="Paired_dom"/>
</dbReference>
<organism evidence="5 6">
    <name type="scientific">Periplaneta americana</name>
    <name type="common">American cockroach</name>
    <name type="synonym">Blatta americana</name>
    <dbReference type="NCBI Taxonomy" id="6978"/>
    <lineage>
        <taxon>Eukaryota</taxon>
        <taxon>Metazoa</taxon>
        <taxon>Ecdysozoa</taxon>
        <taxon>Arthropoda</taxon>
        <taxon>Hexapoda</taxon>
        <taxon>Insecta</taxon>
        <taxon>Pterygota</taxon>
        <taxon>Neoptera</taxon>
        <taxon>Polyneoptera</taxon>
        <taxon>Dictyoptera</taxon>
        <taxon>Blattodea</taxon>
        <taxon>Blattoidea</taxon>
        <taxon>Blattidae</taxon>
        <taxon>Blattinae</taxon>
        <taxon>Periplaneta</taxon>
    </lineage>
</organism>
<keyword evidence="6" id="KW-1185">Reference proteome</keyword>
<dbReference type="SUPFAM" id="SSF46689">
    <property type="entry name" value="Homeodomain-like"/>
    <property type="match status" value="1"/>
</dbReference>
<comment type="subcellular location">
    <subcellularLocation>
        <location evidence="1">Nucleus</location>
    </subcellularLocation>
</comment>
<feature type="transmembrane region" description="Helical" evidence="3">
    <location>
        <begin position="198"/>
        <end position="218"/>
    </location>
</feature>
<evidence type="ECO:0000256" key="1">
    <source>
        <dbReference type="ARBA" id="ARBA00004123"/>
    </source>
</evidence>
<reference evidence="5 6" key="1">
    <citation type="journal article" date="2022" name="Allergy">
        <title>Genome assembly and annotation of Periplaneta americana reveal a comprehensive cockroach allergen profile.</title>
        <authorList>
            <person name="Wang L."/>
            <person name="Xiong Q."/>
            <person name="Saelim N."/>
            <person name="Wang L."/>
            <person name="Nong W."/>
            <person name="Wan A.T."/>
            <person name="Shi M."/>
            <person name="Liu X."/>
            <person name="Cao Q."/>
            <person name="Hui J.H.L."/>
            <person name="Sookrung N."/>
            <person name="Leung T.F."/>
            <person name="Tungtrongchitr A."/>
            <person name="Tsui S.K.W."/>
        </authorList>
    </citation>
    <scope>NUCLEOTIDE SEQUENCE [LARGE SCALE GENOMIC DNA]</scope>
    <source>
        <strain evidence="5">PWHHKU_190912</strain>
    </source>
</reference>
<feature type="domain" description="Paired" evidence="4">
    <location>
        <begin position="9"/>
        <end position="90"/>
    </location>
</feature>
<dbReference type="InterPro" id="IPR009057">
    <property type="entry name" value="Homeodomain-like_sf"/>
</dbReference>
<keyword evidence="2" id="KW-0563">Paired box</keyword>
<keyword evidence="3" id="KW-1133">Transmembrane helix</keyword>
<dbReference type="Gene3D" id="1.10.10.10">
    <property type="entry name" value="Winged helix-like DNA-binding domain superfamily/Winged helix DNA-binding domain"/>
    <property type="match status" value="1"/>
</dbReference>
<sequence>MARNTLTMADRIKIITLMEQNMRQVDVANILHVNQSIVSRLWRKFQETQSIADRPREGRPRKTTPGQVRNVRLSARRNPIASATTLRHDLREATGVVLSEQERRGFTALPGDVCSISHGQSPAPPKNVLIVLMWKLPVQFVTSPSTDMQTSGRQHSLKCAMGTRCRPVGTVVQQGEIESISAGSYGLLPSALRFPRTLHGIVGLGSVVGIALAFFAIGCEFDPGPRSMAFKCAKMR</sequence>
<keyword evidence="3" id="KW-0472">Membrane</keyword>
<dbReference type="Pfam" id="PF00292">
    <property type="entry name" value="PAX"/>
    <property type="match status" value="1"/>
</dbReference>
<evidence type="ECO:0000313" key="6">
    <source>
        <dbReference type="Proteomes" id="UP001148838"/>
    </source>
</evidence>
<protein>
    <recommendedName>
        <fullName evidence="4">Paired domain-containing protein</fullName>
    </recommendedName>
</protein>
<evidence type="ECO:0000259" key="4">
    <source>
        <dbReference type="Pfam" id="PF00292"/>
    </source>
</evidence>
<gene>
    <name evidence="5" type="ORF">ANN_00130</name>
</gene>
<evidence type="ECO:0000256" key="3">
    <source>
        <dbReference type="SAM" id="Phobius"/>
    </source>
</evidence>
<dbReference type="Proteomes" id="UP001148838">
    <property type="component" value="Unassembled WGS sequence"/>
</dbReference>